<name>A0A166N982_9AGAM</name>
<organism evidence="1 2">
    <name type="scientific">Athelia psychrophila</name>
    <dbReference type="NCBI Taxonomy" id="1759441"/>
    <lineage>
        <taxon>Eukaryota</taxon>
        <taxon>Fungi</taxon>
        <taxon>Dikarya</taxon>
        <taxon>Basidiomycota</taxon>
        <taxon>Agaricomycotina</taxon>
        <taxon>Agaricomycetes</taxon>
        <taxon>Agaricomycetidae</taxon>
        <taxon>Atheliales</taxon>
        <taxon>Atheliaceae</taxon>
        <taxon>Athelia</taxon>
    </lineage>
</organism>
<evidence type="ECO:0000313" key="2">
    <source>
        <dbReference type="Proteomes" id="UP000076532"/>
    </source>
</evidence>
<protein>
    <submittedName>
        <fullName evidence="1">Uncharacterized protein</fullName>
    </submittedName>
</protein>
<accession>A0A166N982</accession>
<sequence>MHHENLGQRGACRPQSALFCRRRQRRGQREAHRLRIRIRIRRDLALDLRIRIQYAWSRLDADRTLFDEVMHLSLASRALCSATLLRCGFGFAWQVQYLPASAPVRARQNREAQSQHRLPYGYGYAWRTYEKQPNFSWGPCYSATT</sequence>
<keyword evidence="2" id="KW-1185">Reference proteome</keyword>
<gene>
    <name evidence="1" type="ORF">FIBSPDRAFT_856553</name>
</gene>
<dbReference type="EMBL" id="KV417524">
    <property type="protein sequence ID" value="KZP24778.1"/>
    <property type="molecule type" value="Genomic_DNA"/>
</dbReference>
<dbReference type="Proteomes" id="UP000076532">
    <property type="component" value="Unassembled WGS sequence"/>
</dbReference>
<reference evidence="1 2" key="1">
    <citation type="journal article" date="2016" name="Mol. Biol. Evol.">
        <title>Comparative Genomics of Early-Diverging Mushroom-Forming Fungi Provides Insights into the Origins of Lignocellulose Decay Capabilities.</title>
        <authorList>
            <person name="Nagy L.G."/>
            <person name="Riley R."/>
            <person name="Tritt A."/>
            <person name="Adam C."/>
            <person name="Daum C."/>
            <person name="Floudas D."/>
            <person name="Sun H."/>
            <person name="Yadav J.S."/>
            <person name="Pangilinan J."/>
            <person name="Larsson K.H."/>
            <person name="Matsuura K."/>
            <person name="Barry K."/>
            <person name="Labutti K."/>
            <person name="Kuo R."/>
            <person name="Ohm R.A."/>
            <person name="Bhattacharya S.S."/>
            <person name="Shirouzu T."/>
            <person name="Yoshinaga Y."/>
            <person name="Martin F.M."/>
            <person name="Grigoriev I.V."/>
            <person name="Hibbett D.S."/>
        </authorList>
    </citation>
    <scope>NUCLEOTIDE SEQUENCE [LARGE SCALE GENOMIC DNA]</scope>
    <source>
        <strain evidence="1 2">CBS 109695</strain>
    </source>
</reference>
<evidence type="ECO:0000313" key="1">
    <source>
        <dbReference type="EMBL" id="KZP24778.1"/>
    </source>
</evidence>
<proteinExistence type="predicted"/>
<dbReference type="AlphaFoldDB" id="A0A166N982"/>